<keyword evidence="3" id="KW-1185">Reference proteome</keyword>
<dbReference type="RefSeq" id="WP_323575680.1">
    <property type="nucleotide sequence ID" value="NZ_JAYGJQ010000001.1"/>
</dbReference>
<dbReference type="Proteomes" id="UP001302274">
    <property type="component" value="Unassembled WGS sequence"/>
</dbReference>
<comment type="caution">
    <text evidence="2">The sequence shown here is derived from an EMBL/GenBank/DDBJ whole genome shotgun (WGS) entry which is preliminary data.</text>
</comment>
<evidence type="ECO:0000313" key="3">
    <source>
        <dbReference type="Proteomes" id="UP001302274"/>
    </source>
</evidence>
<organism evidence="2 3">
    <name type="scientific">Bacteriovorax antarcticus</name>
    <dbReference type="NCBI Taxonomy" id="3088717"/>
    <lineage>
        <taxon>Bacteria</taxon>
        <taxon>Pseudomonadati</taxon>
        <taxon>Bdellovibrionota</taxon>
        <taxon>Bacteriovoracia</taxon>
        <taxon>Bacteriovoracales</taxon>
        <taxon>Bacteriovoracaceae</taxon>
        <taxon>Bacteriovorax</taxon>
    </lineage>
</organism>
<reference evidence="2 3" key="1">
    <citation type="submission" date="2023-11" db="EMBL/GenBank/DDBJ databases">
        <title>A Novel Polar Bacteriovorax (B. antarcticus) Isolated from the Biocrust in Antarctica.</title>
        <authorList>
            <person name="Mun W."/>
            <person name="Choi S.Y."/>
            <person name="Mitchell R.J."/>
        </authorList>
    </citation>
    <scope>NUCLEOTIDE SEQUENCE [LARGE SCALE GENOMIC DNA]</scope>
    <source>
        <strain evidence="2 3">PP10</strain>
    </source>
</reference>
<accession>A0ABU5VUJ0</accession>
<keyword evidence="1" id="KW-1133">Transmembrane helix</keyword>
<dbReference type="EMBL" id="JAYGJQ010000001">
    <property type="protein sequence ID" value="MEA9356024.1"/>
    <property type="molecule type" value="Genomic_DNA"/>
</dbReference>
<gene>
    <name evidence="2" type="ORF">SHI21_07425</name>
</gene>
<evidence type="ECO:0000256" key="1">
    <source>
        <dbReference type="SAM" id="Phobius"/>
    </source>
</evidence>
<evidence type="ECO:0000313" key="2">
    <source>
        <dbReference type="EMBL" id="MEA9356024.1"/>
    </source>
</evidence>
<keyword evidence="1" id="KW-0472">Membrane</keyword>
<protein>
    <submittedName>
        <fullName evidence="2">Uncharacterized protein</fullName>
    </submittedName>
</protein>
<keyword evidence="1" id="KW-0812">Transmembrane</keyword>
<proteinExistence type="predicted"/>
<sequence length="201" mass="22431">MHKIFFGSRSQSGNMLVYMVVILAIITGLFVWNQQRSTNVMKSINKTINSYTVDAKLLEVRSFLTNVAICESSLKGQAIDQPGVFTLRSASGIIDINFPDDDLKVTKYQFVPVAGGLSEVMSAQINVTIQSIVNTKKVENVYSVNYNFIVDTSTRAIKECLGEKTEESDELFKTTVAQKREDICKDALKGTIQNGKCVWPW</sequence>
<name>A0ABU5VUJ0_9BACT</name>
<feature type="transmembrane region" description="Helical" evidence="1">
    <location>
        <begin position="15"/>
        <end position="32"/>
    </location>
</feature>